<dbReference type="InterPro" id="IPR051432">
    <property type="entry name" value="KCNMA1_auxiliary"/>
</dbReference>
<keyword evidence="11" id="KW-1015">Disulfide bond</keyword>
<accession>A0A8C0VP20</accession>
<keyword evidence="12" id="KW-0407">Ion channel</keyword>
<keyword evidence="6" id="KW-0732">Signal</keyword>
<dbReference type="SUPFAM" id="SSF52058">
    <property type="entry name" value="L domain-like"/>
    <property type="match status" value="1"/>
</dbReference>
<keyword evidence="3" id="KW-1003">Cell membrane</keyword>
<dbReference type="PANTHER" id="PTHR46473:SF6">
    <property type="entry name" value="LEUCINE-RICH REPEAT-CONTAINING PROTEIN 52"/>
    <property type="match status" value="1"/>
</dbReference>
<dbReference type="Proteomes" id="UP000694410">
    <property type="component" value="Unplaced"/>
</dbReference>
<evidence type="ECO:0000256" key="6">
    <source>
        <dbReference type="ARBA" id="ARBA00022729"/>
    </source>
</evidence>
<evidence type="ECO:0000256" key="8">
    <source>
        <dbReference type="ARBA" id="ARBA00022989"/>
    </source>
</evidence>
<keyword evidence="17" id="KW-1185">Reference proteome</keyword>
<name>A0A8C0VP20_CYACU</name>
<evidence type="ECO:0000313" key="16">
    <source>
        <dbReference type="Ensembl" id="ENSCCEP00000024562.1"/>
    </source>
</evidence>
<gene>
    <name evidence="16" type="primary">LRRC52</name>
</gene>
<dbReference type="GO" id="GO:0044325">
    <property type="term" value="F:transmembrane transporter binding"/>
    <property type="evidence" value="ECO:0007669"/>
    <property type="project" value="TreeGrafter"/>
</dbReference>
<feature type="transmembrane region" description="Helical" evidence="14">
    <location>
        <begin position="467"/>
        <end position="495"/>
    </location>
</feature>
<evidence type="ECO:0000256" key="14">
    <source>
        <dbReference type="SAM" id="Phobius"/>
    </source>
</evidence>
<dbReference type="InterPro" id="IPR032675">
    <property type="entry name" value="LRR_dom_sf"/>
</dbReference>
<dbReference type="SMART" id="SM00013">
    <property type="entry name" value="LRRNT"/>
    <property type="match status" value="1"/>
</dbReference>
<dbReference type="GO" id="GO:0099104">
    <property type="term" value="F:potassium channel activator activity"/>
    <property type="evidence" value="ECO:0007669"/>
    <property type="project" value="TreeGrafter"/>
</dbReference>
<dbReference type="GO" id="GO:0005249">
    <property type="term" value="F:voltage-gated potassium channel activity"/>
    <property type="evidence" value="ECO:0007669"/>
    <property type="project" value="TreeGrafter"/>
</dbReference>
<keyword evidence="8 14" id="KW-1133">Transmembrane helix</keyword>
<reference evidence="16" key="2">
    <citation type="submission" date="2025-09" db="UniProtKB">
        <authorList>
            <consortium name="Ensembl"/>
        </authorList>
    </citation>
    <scope>IDENTIFICATION</scope>
</reference>
<evidence type="ECO:0000256" key="13">
    <source>
        <dbReference type="SAM" id="MobiDB-lite"/>
    </source>
</evidence>
<sequence>MSSPQNLQAVLEIVLSCTQLSLSPHQSCSSPLSIFVVFSGPTPTSPHLVPTFQSWTRYSRWDKNLLAPERRQQQPSIARNSCLTSTTSCSVTPFLTKFGLFPLSPQSSDAPLPHTASHTSTQLEEGRQGHSSIHRQLLQATDITEVSPGTECETEMLQPLFCTCRCKSQARFPAGNSAKGSGEPRTRSASRQPCSRTPPRHGWKGSAASIGLLAVHKALRSQAMSPSGRPWPLSLVFLLGMASEGISCPSRCSCQYLEVNCTGQQLQEFPVDIPLDSRQLILAANNVSYLPAVELSFLADLVYLDCRKNLLGDDLDFTFIGVAKLVYLDLSFNNLTQITFSTFSHLLSLVVLKISDNPNLVAIEKDAFANNTWLRHLDVSRTGLTFLDTSTIRDLPSLRLLGLSNNLWHCNCSFLDFITWMMESNVHFPDADNITCYTPAGLHALRMPAAEAQLHFSCLTQLYKQDYVFLCLVGFCIFLAGTMAAWLAGICAVIYEAHASKGEEEEDEEEDIAT</sequence>
<evidence type="ECO:0000256" key="12">
    <source>
        <dbReference type="ARBA" id="ARBA00023303"/>
    </source>
</evidence>
<keyword evidence="5 14" id="KW-0812">Transmembrane</keyword>
<dbReference type="FunFam" id="3.80.10.10:FF:000015">
    <property type="entry name" value="Leucine rich repeat containing 38"/>
    <property type="match status" value="1"/>
</dbReference>
<evidence type="ECO:0000313" key="17">
    <source>
        <dbReference type="Proteomes" id="UP000694410"/>
    </source>
</evidence>
<evidence type="ECO:0000256" key="1">
    <source>
        <dbReference type="ARBA" id="ARBA00004162"/>
    </source>
</evidence>
<proteinExistence type="predicted"/>
<comment type="subcellular location">
    <subcellularLocation>
        <location evidence="1">Cell membrane</location>
        <topology evidence="1">Single-pass membrane protein</topology>
    </subcellularLocation>
</comment>
<evidence type="ECO:0000256" key="9">
    <source>
        <dbReference type="ARBA" id="ARBA00023065"/>
    </source>
</evidence>
<evidence type="ECO:0000256" key="10">
    <source>
        <dbReference type="ARBA" id="ARBA00023136"/>
    </source>
</evidence>
<reference evidence="16" key="1">
    <citation type="submission" date="2025-08" db="UniProtKB">
        <authorList>
            <consortium name="Ensembl"/>
        </authorList>
    </citation>
    <scope>IDENTIFICATION</scope>
</reference>
<dbReference type="Pfam" id="PF13855">
    <property type="entry name" value="LRR_8"/>
    <property type="match status" value="1"/>
</dbReference>
<keyword evidence="2" id="KW-0813">Transport</keyword>
<dbReference type="Ensembl" id="ENSCCET00000036843.1">
    <property type="protein sequence ID" value="ENSCCEP00000024562.1"/>
    <property type="gene ID" value="ENSCCEG00000021792.1"/>
</dbReference>
<evidence type="ECO:0000256" key="5">
    <source>
        <dbReference type="ARBA" id="ARBA00022692"/>
    </source>
</evidence>
<dbReference type="GeneID" id="111932632"/>
<evidence type="ECO:0000256" key="7">
    <source>
        <dbReference type="ARBA" id="ARBA00022737"/>
    </source>
</evidence>
<evidence type="ECO:0000256" key="2">
    <source>
        <dbReference type="ARBA" id="ARBA00022448"/>
    </source>
</evidence>
<dbReference type="CTD" id="440699"/>
<feature type="domain" description="LRRNT" evidence="15">
    <location>
        <begin position="247"/>
        <end position="279"/>
    </location>
</feature>
<dbReference type="Gene3D" id="3.80.10.10">
    <property type="entry name" value="Ribonuclease Inhibitor"/>
    <property type="match status" value="1"/>
</dbReference>
<dbReference type="KEGG" id="ccae:111932632"/>
<evidence type="ECO:0000256" key="4">
    <source>
        <dbReference type="ARBA" id="ARBA00022614"/>
    </source>
</evidence>
<keyword evidence="9" id="KW-0406">Ion transport</keyword>
<evidence type="ECO:0000256" key="11">
    <source>
        <dbReference type="ARBA" id="ARBA00023157"/>
    </source>
</evidence>
<feature type="region of interest" description="Disordered" evidence="13">
    <location>
        <begin position="106"/>
        <end position="134"/>
    </location>
</feature>
<organism evidence="16 17">
    <name type="scientific">Cyanistes caeruleus</name>
    <name type="common">Eurasian blue tit</name>
    <name type="synonym">Parus caeruleus</name>
    <dbReference type="NCBI Taxonomy" id="156563"/>
    <lineage>
        <taxon>Eukaryota</taxon>
        <taxon>Metazoa</taxon>
        <taxon>Chordata</taxon>
        <taxon>Craniata</taxon>
        <taxon>Vertebrata</taxon>
        <taxon>Euteleostomi</taxon>
        <taxon>Archelosauria</taxon>
        <taxon>Archosauria</taxon>
        <taxon>Dinosauria</taxon>
        <taxon>Saurischia</taxon>
        <taxon>Theropoda</taxon>
        <taxon>Coelurosauria</taxon>
        <taxon>Aves</taxon>
        <taxon>Neognathae</taxon>
        <taxon>Neoaves</taxon>
        <taxon>Telluraves</taxon>
        <taxon>Australaves</taxon>
        <taxon>Passeriformes</taxon>
        <taxon>Paridae</taxon>
        <taxon>Cyanistes</taxon>
    </lineage>
</organism>
<protein>
    <submittedName>
        <fullName evidence="16">Leucine rich repeat containing 52</fullName>
    </submittedName>
</protein>
<keyword evidence="4" id="KW-0433">Leucine-rich repeat</keyword>
<dbReference type="InterPro" id="IPR000372">
    <property type="entry name" value="LRRNT"/>
</dbReference>
<dbReference type="OrthoDB" id="4691307at2759"/>
<feature type="region of interest" description="Disordered" evidence="13">
    <location>
        <begin position="173"/>
        <end position="205"/>
    </location>
</feature>
<keyword evidence="7" id="KW-0677">Repeat</keyword>
<dbReference type="RefSeq" id="XP_023787545.1">
    <property type="nucleotide sequence ID" value="XM_023931777.1"/>
</dbReference>
<dbReference type="PANTHER" id="PTHR46473">
    <property type="entry name" value="GH08155P"/>
    <property type="match status" value="1"/>
</dbReference>
<keyword evidence="10 14" id="KW-0472">Membrane</keyword>
<dbReference type="InterPro" id="IPR001611">
    <property type="entry name" value="Leu-rich_rpt"/>
</dbReference>
<evidence type="ECO:0000256" key="3">
    <source>
        <dbReference type="ARBA" id="ARBA00022475"/>
    </source>
</evidence>
<dbReference type="AlphaFoldDB" id="A0A8C0VP20"/>
<evidence type="ECO:0000259" key="15">
    <source>
        <dbReference type="SMART" id="SM00013"/>
    </source>
</evidence>
<dbReference type="GO" id="GO:0008076">
    <property type="term" value="C:voltage-gated potassium channel complex"/>
    <property type="evidence" value="ECO:0007669"/>
    <property type="project" value="TreeGrafter"/>
</dbReference>
<dbReference type="PROSITE" id="PS51450">
    <property type="entry name" value="LRR"/>
    <property type="match status" value="1"/>
</dbReference>